<evidence type="ECO:0000313" key="2">
    <source>
        <dbReference type="EMBL" id="MFD1124473.1"/>
    </source>
</evidence>
<feature type="chain" id="PRO_5046086747" evidence="1">
    <location>
        <begin position="25"/>
        <end position="426"/>
    </location>
</feature>
<dbReference type="EMBL" id="JBHTLH010000009">
    <property type="protein sequence ID" value="MFD1124473.1"/>
    <property type="molecule type" value="Genomic_DNA"/>
</dbReference>
<dbReference type="PANTHER" id="PTHR43649">
    <property type="entry name" value="ARABINOSE-BINDING PROTEIN-RELATED"/>
    <property type="match status" value="1"/>
</dbReference>
<dbReference type="SUPFAM" id="SSF53850">
    <property type="entry name" value="Periplasmic binding protein-like II"/>
    <property type="match status" value="1"/>
</dbReference>
<dbReference type="CDD" id="cd14748">
    <property type="entry name" value="PBP2_UgpB"/>
    <property type="match status" value="1"/>
</dbReference>
<dbReference type="Gene3D" id="3.40.190.10">
    <property type="entry name" value="Periplasmic binding protein-like II"/>
    <property type="match status" value="2"/>
</dbReference>
<organism evidence="2 3">
    <name type="scientific">Lentilactobacillus raoultii</name>
    <dbReference type="NCBI Taxonomy" id="1987503"/>
    <lineage>
        <taxon>Bacteria</taxon>
        <taxon>Bacillati</taxon>
        <taxon>Bacillota</taxon>
        <taxon>Bacilli</taxon>
        <taxon>Lactobacillales</taxon>
        <taxon>Lactobacillaceae</taxon>
        <taxon>Lentilactobacillus</taxon>
    </lineage>
</organism>
<protein>
    <submittedName>
        <fullName evidence="2">ABC transporter substrate-binding protein</fullName>
    </submittedName>
</protein>
<keyword evidence="3" id="KW-1185">Reference proteome</keyword>
<feature type="signal peptide" evidence="1">
    <location>
        <begin position="1"/>
        <end position="24"/>
    </location>
</feature>
<sequence>MKLKGLTKKVLGIISIFSMALLFAGCSNSAAHKVTHITYWHVNAQTLGGASVNKLVKKFNETHKNIKVTAKYNPNMYQGLMQNLQSAQASGKVPDVVQIGWAFTNYFSDNFKYMTPTDAAQQFDKNKKTITNNFSTQTLSFAKNAKGKLVGLPYSLSTPILYTNDDLLAKDGIKKSSLKTWEGVAKAAKTIKQKSGKYGVYIQEPADTWAQQAMMLSNGAQIKDANGKAAFASTQGQKAYQLYQDMVLKDKSAIHTPWNQGMDDFVNGKVAMAFTTVAQASHIKQSVSFKASSQSAPTFDGHKLTVPVGGSMLAITAQKTAQQKAAWTFEKFMYQNDSLLTWDKGTGYLPPTKTSLKSSAFKTYLAANPMIKPAVAELPNAVPWTSFPKNGLQAEQDMIDARDKILSGSNVGKTLKSAQEKINDQQ</sequence>
<evidence type="ECO:0000256" key="1">
    <source>
        <dbReference type="SAM" id="SignalP"/>
    </source>
</evidence>
<dbReference type="Proteomes" id="UP001597156">
    <property type="component" value="Unassembled WGS sequence"/>
</dbReference>
<dbReference type="PANTHER" id="PTHR43649:SF30">
    <property type="entry name" value="ABC TRANSPORTER SUBSTRATE-BINDING PROTEIN"/>
    <property type="match status" value="1"/>
</dbReference>
<dbReference type="Pfam" id="PF13416">
    <property type="entry name" value="SBP_bac_8"/>
    <property type="match status" value="1"/>
</dbReference>
<dbReference type="RefSeq" id="WP_121976952.1">
    <property type="nucleotide sequence ID" value="NZ_JBHTLH010000009.1"/>
</dbReference>
<keyword evidence="1" id="KW-0732">Signal</keyword>
<name>A0ABW3PED5_9LACO</name>
<evidence type="ECO:0000313" key="3">
    <source>
        <dbReference type="Proteomes" id="UP001597156"/>
    </source>
</evidence>
<reference evidence="3" key="1">
    <citation type="journal article" date="2019" name="Int. J. Syst. Evol. Microbiol.">
        <title>The Global Catalogue of Microorganisms (GCM) 10K type strain sequencing project: providing services to taxonomists for standard genome sequencing and annotation.</title>
        <authorList>
            <consortium name="The Broad Institute Genomics Platform"/>
            <consortium name="The Broad Institute Genome Sequencing Center for Infectious Disease"/>
            <person name="Wu L."/>
            <person name="Ma J."/>
        </authorList>
    </citation>
    <scope>NUCLEOTIDE SEQUENCE [LARGE SCALE GENOMIC DNA]</scope>
    <source>
        <strain evidence="3">CCUG 71848</strain>
    </source>
</reference>
<dbReference type="InterPro" id="IPR006059">
    <property type="entry name" value="SBP"/>
</dbReference>
<proteinExistence type="predicted"/>
<comment type="caution">
    <text evidence="2">The sequence shown here is derived from an EMBL/GenBank/DDBJ whole genome shotgun (WGS) entry which is preliminary data.</text>
</comment>
<accession>A0ABW3PED5</accession>
<gene>
    <name evidence="2" type="ORF">ACFQ22_03750</name>
</gene>
<dbReference type="InterPro" id="IPR050490">
    <property type="entry name" value="Bact_solute-bd_prot1"/>
</dbReference>
<dbReference type="PROSITE" id="PS51257">
    <property type="entry name" value="PROKAR_LIPOPROTEIN"/>
    <property type="match status" value="1"/>
</dbReference>